<dbReference type="Pfam" id="PF13186">
    <property type="entry name" value="SPASM"/>
    <property type="match status" value="1"/>
</dbReference>
<dbReference type="InterPro" id="IPR058240">
    <property type="entry name" value="rSAM_sf"/>
</dbReference>
<dbReference type="GO" id="GO:0003824">
    <property type="term" value="F:catalytic activity"/>
    <property type="evidence" value="ECO:0007669"/>
    <property type="project" value="InterPro"/>
</dbReference>
<evidence type="ECO:0000256" key="3">
    <source>
        <dbReference type="ARBA" id="ARBA00022691"/>
    </source>
</evidence>
<evidence type="ECO:0000313" key="9">
    <source>
        <dbReference type="Proteomes" id="UP000184476"/>
    </source>
</evidence>
<keyword evidence="5" id="KW-0408">Iron</keyword>
<dbReference type="Gene3D" id="3.20.20.70">
    <property type="entry name" value="Aldolase class I"/>
    <property type="match status" value="1"/>
</dbReference>
<dbReference type="PANTHER" id="PTHR11228">
    <property type="entry name" value="RADICAL SAM DOMAIN PROTEIN"/>
    <property type="match status" value="1"/>
</dbReference>
<comment type="cofactor">
    <cofactor evidence="1">
        <name>[4Fe-4S] cluster</name>
        <dbReference type="ChEBI" id="CHEBI:49883"/>
    </cofactor>
</comment>
<dbReference type="AlphaFoldDB" id="A0A1M4ZY06"/>
<dbReference type="InterPro" id="IPR007197">
    <property type="entry name" value="rSAM"/>
</dbReference>
<sequence length="400" mass="45750">MIDPMEHYKRNVGPIEHDELDECEIDIENIGWTLGNDCPYRCKHCYSMSARKKGMDFSPEIVDRVIDQVYKNGAKTINLGGNEPLYTNGINPKNSLLPYIIRRLTEKGIDVGLTTSGITLTYLAKYHPEEFMLLNDIDISIDSPYEEEHNENRGANIFPIATKALELCRDHDKDFTIVTCAMSWNFTEDRIRALVDMARKYGSNVRINPFKPIESKHMATKLEPDQYYQGFSLLMSLCDNLDMTEPTLAGITKLKQSKRCPCGRKSFRIHSITPDGKIPVSPCVYLHDYKVGNLVEDELYDIIRSPQFKTFRRRNKHPEYISGCEGCEILSICGGGCAARSYLYNLHQNGGRSLFSRDPYCPKTINPETVFPVNPNMPDDVHLVHQDYLCTWIGRPKNNM</sequence>
<reference evidence="8 9" key="1">
    <citation type="submission" date="2016-11" db="EMBL/GenBank/DDBJ databases">
        <authorList>
            <person name="Jaros S."/>
            <person name="Januszkiewicz K."/>
            <person name="Wedrychowicz H."/>
        </authorList>
    </citation>
    <scope>NUCLEOTIDE SEQUENCE [LARGE SCALE GENOMIC DNA]</scope>
    <source>
        <strain evidence="8 9">DSM 44666</strain>
    </source>
</reference>
<dbReference type="SFLD" id="SFLDG01067">
    <property type="entry name" value="SPASM/twitch_domain_containing"/>
    <property type="match status" value="1"/>
</dbReference>
<dbReference type="EMBL" id="FQVL01000011">
    <property type="protein sequence ID" value="SHF22727.1"/>
    <property type="molecule type" value="Genomic_DNA"/>
</dbReference>
<keyword evidence="6" id="KW-0411">Iron-sulfur</keyword>
<evidence type="ECO:0000256" key="2">
    <source>
        <dbReference type="ARBA" id="ARBA00022485"/>
    </source>
</evidence>
<evidence type="ECO:0000259" key="7">
    <source>
        <dbReference type="PROSITE" id="PS51918"/>
    </source>
</evidence>
<dbReference type="SUPFAM" id="SSF102114">
    <property type="entry name" value="Radical SAM enzymes"/>
    <property type="match status" value="1"/>
</dbReference>
<name>A0A1M4ZY06_9BACL</name>
<dbReference type="InterPro" id="IPR023885">
    <property type="entry name" value="4Fe4S-binding_SPASM_dom"/>
</dbReference>
<organism evidence="8 9">
    <name type="scientific">Seinonella peptonophila</name>
    <dbReference type="NCBI Taxonomy" id="112248"/>
    <lineage>
        <taxon>Bacteria</taxon>
        <taxon>Bacillati</taxon>
        <taxon>Bacillota</taxon>
        <taxon>Bacilli</taxon>
        <taxon>Bacillales</taxon>
        <taxon>Thermoactinomycetaceae</taxon>
        <taxon>Seinonella</taxon>
    </lineage>
</organism>
<evidence type="ECO:0000256" key="4">
    <source>
        <dbReference type="ARBA" id="ARBA00022723"/>
    </source>
</evidence>
<keyword evidence="3" id="KW-0949">S-adenosyl-L-methionine</keyword>
<keyword evidence="4" id="KW-0479">Metal-binding</keyword>
<dbReference type="PANTHER" id="PTHR11228:SF7">
    <property type="entry name" value="PQQA PEPTIDE CYCLASE"/>
    <property type="match status" value="1"/>
</dbReference>
<dbReference type="InterPro" id="IPR050377">
    <property type="entry name" value="Radical_SAM_PqqE_MftC-like"/>
</dbReference>
<keyword evidence="9" id="KW-1185">Reference proteome</keyword>
<accession>A0A1M4ZY06</accession>
<dbReference type="SFLD" id="SFLDS00029">
    <property type="entry name" value="Radical_SAM"/>
    <property type="match status" value="1"/>
</dbReference>
<dbReference type="PIRSF" id="PIRSF037420">
    <property type="entry name" value="PQQ_syn_pqqE"/>
    <property type="match status" value="1"/>
</dbReference>
<feature type="domain" description="Radical SAM core" evidence="7">
    <location>
        <begin position="24"/>
        <end position="245"/>
    </location>
</feature>
<evidence type="ECO:0000313" key="8">
    <source>
        <dbReference type="EMBL" id="SHF22727.1"/>
    </source>
</evidence>
<dbReference type="PROSITE" id="PS51918">
    <property type="entry name" value="RADICAL_SAM"/>
    <property type="match status" value="1"/>
</dbReference>
<proteinExistence type="predicted"/>
<protein>
    <submittedName>
        <fullName evidence="8">Radical SAM additional 4Fe4S-binding SPASM domain-containing protein</fullName>
    </submittedName>
</protein>
<evidence type="ECO:0000256" key="5">
    <source>
        <dbReference type="ARBA" id="ARBA00023004"/>
    </source>
</evidence>
<dbReference type="InterPro" id="IPR013785">
    <property type="entry name" value="Aldolase_TIM"/>
</dbReference>
<dbReference type="Proteomes" id="UP000184476">
    <property type="component" value="Unassembled WGS sequence"/>
</dbReference>
<dbReference type="Pfam" id="PF04055">
    <property type="entry name" value="Radical_SAM"/>
    <property type="match status" value="1"/>
</dbReference>
<dbReference type="GO" id="GO:0051539">
    <property type="term" value="F:4 iron, 4 sulfur cluster binding"/>
    <property type="evidence" value="ECO:0007669"/>
    <property type="project" value="UniProtKB-KW"/>
</dbReference>
<dbReference type="NCBIfam" id="TIGR04085">
    <property type="entry name" value="rSAM_more_4Fe4S"/>
    <property type="match status" value="1"/>
</dbReference>
<evidence type="ECO:0000256" key="1">
    <source>
        <dbReference type="ARBA" id="ARBA00001966"/>
    </source>
</evidence>
<dbReference type="GO" id="GO:0046872">
    <property type="term" value="F:metal ion binding"/>
    <property type="evidence" value="ECO:0007669"/>
    <property type="project" value="UniProtKB-KW"/>
</dbReference>
<keyword evidence="2" id="KW-0004">4Fe-4S</keyword>
<dbReference type="CDD" id="cd01335">
    <property type="entry name" value="Radical_SAM"/>
    <property type="match status" value="1"/>
</dbReference>
<dbReference type="InterPro" id="IPR017200">
    <property type="entry name" value="PqqE-like"/>
</dbReference>
<gene>
    <name evidence="8" type="ORF">SAMN05444392_11133</name>
</gene>
<dbReference type="STRING" id="112248.SAMN05444392_11133"/>
<evidence type="ECO:0000256" key="6">
    <source>
        <dbReference type="ARBA" id="ARBA00023014"/>
    </source>
</evidence>